<dbReference type="Proteomes" id="UP001150907">
    <property type="component" value="Unassembled WGS sequence"/>
</dbReference>
<dbReference type="PANTHER" id="PTHR47959">
    <property type="entry name" value="ATP-DEPENDENT RNA HELICASE RHLE-RELATED"/>
    <property type="match status" value="1"/>
</dbReference>
<dbReference type="PANTHER" id="PTHR47959:SF1">
    <property type="entry name" value="ATP-DEPENDENT RNA HELICASE DBPA"/>
    <property type="match status" value="1"/>
</dbReference>
<proteinExistence type="predicted"/>
<accession>A0A9W8EHT2</accession>
<dbReference type="Pfam" id="PF00270">
    <property type="entry name" value="DEAD"/>
    <property type="match status" value="1"/>
</dbReference>
<dbReference type="EC" id="3.6.4.13" evidence="1"/>
<dbReference type="AlphaFoldDB" id="A0A9W8EHT2"/>
<evidence type="ECO:0000313" key="9">
    <source>
        <dbReference type="EMBL" id="KAJ2003135.1"/>
    </source>
</evidence>
<dbReference type="SUPFAM" id="SSF52540">
    <property type="entry name" value="P-loop containing nucleoside triphosphate hydrolases"/>
    <property type="match status" value="1"/>
</dbReference>
<dbReference type="GO" id="GO:0003723">
    <property type="term" value="F:RNA binding"/>
    <property type="evidence" value="ECO:0007669"/>
    <property type="project" value="UniProtKB-KW"/>
</dbReference>
<gene>
    <name evidence="9" type="ORF">H4R26_003239</name>
</gene>
<dbReference type="GO" id="GO:0005829">
    <property type="term" value="C:cytosol"/>
    <property type="evidence" value="ECO:0007669"/>
    <property type="project" value="TreeGrafter"/>
</dbReference>
<keyword evidence="2" id="KW-0547">Nucleotide-binding</keyword>
<organism evidence="9 10">
    <name type="scientific">Coemansia thaxteri</name>
    <dbReference type="NCBI Taxonomy" id="2663907"/>
    <lineage>
        <taxon>Eukaryota</taxon>
        <taxon>Fungi</taxon>
        <taxon>Fungi incertae sedis</taxon>
        <taxon>Zoopagomycota</taxon>
        <taxon>Kickxellomycotina</taxon>
        <taxon>Kickxellomycetes</taxon>
        <taxon>Kickxellales</taxon>
        <taxon>Kickxellaceae</taxon>
        <taxon>Coemansia</taxon>
    </lineage>
</organism>
<dbReference type="InterPro" id="IPR050079">
    <property type="entry name" value="DEAD_box_RNA_helicase"/>
</dbReference>
<sequence length="307" mass="34107">MLSWSAPAYARFLSSEALAQRQVPSPDVHSIGQSAIKADFASNATAAEDADTSAGDEYVPVAFSSYTAVHPKTQMAIDRIMNFKTASKVQHQIISRLPITGDIMVKAKTGTGKTAAFLVPAIESLLREYEKDPERKLKGRSVGCLIVSPTRELAKQITTEAEKLVKFHGWNVQSLIGGERPRDQLNSLARNRSDIVIGTPGRILDFLTQQQMFTEMASKTRLLILDEADVLLQMGFRKELDEIINLTPADRQTFLVSATMDRKVRELAPVVFHRGFDLVDCVEKGETNTHLNVKQEYVQVGHSHHFS</sequence>
<dbReference type="InterPro" id="IPR011545">
    <property type="entry name" value="DEAD/DEAH_box_helicase_dom"/>
</dbReference>
<dbReference type="PROSITE" id="PS51192">
    <property type="entry name" value="HELICASE_ATP_BIND_1"/>
    <property type="match status" value="1"/>
</dbReference>
<evidence type="ECO:0000256" key="4">
    <source>
        <dbReference type="ARBA" id="ARBA00022806"/>
    </source>
</evidence>
<keyword evidence="3" id="KW-0378">Hydrolase</keyword>
<dbReference type="OrthoDB" id="193716at2759"/>
<keyword evidence="5" id="KW-0067">ATP-binding</keyword>
<comment type="caution">
    <text evidence="9">The sequence shown here is derived from an EMBL/GenBank/DDBJ whole genome shotgun (WGS) entry which is preliminary data.</text>
</comment>
<keyword evidence="4" id="KW-0347">Helicase</keyword>
<evidence type="ECO:0000256" key="7">
    <source>
        <dbReference type="ARBA" id="ARBA00047984"/>
    </source>
</evidence>
<comment type="catalytic activity">
    <reaction evidence="7">
        <text>ATP + H2O = ADP + phosphate + H(+)</text>
        <dbReference type="Rhea" id="RHEA:13065"/>
        <dbReference type="ChEBI" id="CHEBI:15377"/>
        <dbReference type="ChEBI" id="CHEBI:15378"/>
        <dbReference type="ChEBI" id="CHEBI:30616"/>
        <dbReference type="ChEBI" id="CHEBI:43474"/>
        <dbReference type="ChEBI" id="CHEBI:456216"/>
        <dbReference type="EC" id="3.6.4.13"/>
    </reaction>
</comment>
<dbReference type="InterPro" id="IPR014001">
    <property type="entry name" value="Helicase_ATP-bd"/>
</dbReference>
<keyword evidence="6" id="KW-0694">RNA-binding</keyword>
<dbReference type="Gene3D" id="3.40.50.300">
    <property type="entry name" value="P-loop containing nucleotide triphosphate hydrolases"/>
    <property type="match status" value="1"/>
</dbReference>
<dbReference type="GO" id="GO:0003724">
    <property type="term" value="F:RNA helicase activity"/>
    <property type="evidence" value="ECO:0007669"/>
    <property type="project" value="UniProtKB-EC"/>
</dbReference>
<keyword evidence="10" id="KW-1185">Reference proteome</keyword>
<evidence type="ECO:0000259" key="8">
    <source>
        <dbReference type="PROSITE" id="PS51192"/>
    </source>
</evidence>
<dbReference type="GO" id="GO:0005524">
    <property type="term" value="F:ATP binding"/>
    <property type="evidence" value="ECO:0007669"/>
    <property type="project" value="UniProtKB-KW"/>
</dbReference>
<evidence type="ECO:0000256" key="2">
    <source>
        <dbReference type="ARBA" id="ARBA00022741"/>
    </source>
</evidence>
<dbReference type="SMART" id="SM00487">
    <property type="entry name" value="DEXDc"/>
    <property type="match status" value="1"/>
</dbReference>
<protein>
    <recommendedName>
        <fullName evidence="1">RNA helicase</fullName>
        <ecNumber evidence="1">3.6.4.13</ecNumber>
    </recommendedName>
</protein>
<dbReference type="InterPro" id="IPR027417">
    <property type="entry name" value="P-loop_NTPase"/>
</dbReference>
<evidence type="ECO:0000313" key="10">
    <source>
        <dbReference type="Proteomes" id="UP001150907"/>
    </source>
</evidence>
<evidence type="ECO:0000256" key="3">
    <source>
        <dbReference type="ARBA" id="ARBA00022801"/>
    </source>
</evidence>
<evidence type="ECO:0000256" key="6">
    <source>
        <dbReference type="ARBA" id="ARBA00022884"/>
    </source>
</evidence>
<reference evidence="9" key="1">
    <citation type="submission" date="2022-07" db="EMBL/GenBank/DDBJ databases">
        <title>Phylogenomic reconstructions and comparative analyses of Kickxellomycotina fungi.</title>
        <authorList>
            <person name="Reynolds N.K."/>
            <person name="Stajich J.E."/>
            <person name="Barry K."/>
            <person name="Grigoriev I.V."/>
            <person name="Crous P."/>
            <person name="Smith M.E."/>
        </authorList>
    </citation>
    <scope>NUCLEOTIDE SEQUENCE</scope>
    <source>
        <strain evidence="9">IMI 214461</strain>
    </source>
</reference>
<evidence type="ECO:0000256" key="5">
    <source>
        <dbReference type="ARBA" id="ARBA00022840"/>
    </source>
</evidence>
<feature type="domain" description="Helicase ATP-binding" evidence="8">
    <location>
        <begin position="94"/>
        <end position="278"/>
    </location>
</feature>
<dbReference type="GO" id="GO:0016787">
    <property type="term" value="F:hydrolase activity"/>
    <property type="evidence" value="ECO:0007669"/>
    <property type="project" value="UniProtKB-KW"/>
</dbReference>
<dbReference type="EMBL" id="JANBQF010000244">
    <property type="protein sequence ID" value="KAJ2003135.1"/>
    <property type="molecule type" value="Genomic_DNA"/>
</dbReference>
<name>A0A9W8EHT2_9FUNG</name>
<evidence type="ECO:0000256" key="1">
    <source>
        <dbReference type="ARBA" id="ARBA00012552"/>
    </source>
</evidence>
<feature type="non-terminal residue" evidence="9">
    <location>
        <position position="307"/>
    </location>
</feature>